<protein>
    <recommendedName>
        <fullName evidence="1">DUF6396 domain-containing protein</fullName>
    </recommendedName>
</protein>
<gene>
    <name evidence="2" type="ORF">PS710_02814</name>
</gene>
<name>A0A5E7CE00_PSEFL</name>
<dbReference type="PANTHER" id="PTHR45011:SF1">
    <property type="entry name" value="DAP3-BINDING CELL DEATH ENHANCER 1"/>
    <property type="match status" value="1"/>
</dbReference>
<evidence type="ECO:0000313" key="3">
    <source>
        <dbReference type="Proteomes" id="UP000381093"/>
    </source>
</evidence>
<organism evidence="2 3">
    <name type="scientific">Pseudomonas fluorescens</name>
    <dbReference type="NCBI Taxonomy" id="294"/>
    <lineage>
        <taxon>Bacteria</taxon>
        <taxon>Pseudomonadati</taxon>
        <taxon>Pseudomonadota</taxon>
        <taxon>Gammaproteobacteria</taxon>
        <taxon>Pseudomonadales</taxon>
        <taxon>Pseudomonadaceae</taxon>
        <taxon>Pseudomonas</taxon>
    </lineage>
</organism>
<reference evidence="2 3" key="1">
    <citation type="submission" date="2019-09" db="EMBL/GenBank/DDBJ databases">
        <authorList>
            <person name="Chandra G."/>
            <person name="Truman W A."/>
        </authorList>
    </citation>
    <scope>NUCLEOTIDE SEQUENCE [LARGE SCALE GENOMIC DNA]</scope>
    <source>
        <strain evidence="2">PS710</strain>
    </source>
</reference>
<dbReference type="InterPro" id="IPR006597">
    <property type="entry name" value="Sel1-like"/>
</dbReference>
<dbReference type="PROSITE" id="PS51257">
    <property type="entry name" value="PROKAR_LIPOPROTEIN"/>
    <property type="match status" value="1"/>
</dbReference>
<dbReference type="Pfam" id="PF08238">
    <property type="entry name" value="Sel1"/>
    <property type="match status" value="2"/>
</dbReference>
<evidence type="ECO:0000259" key="1">
    <source>
        <dbReference type="Pfam" id="PF19933"/>
    </source>
</evidence>
<dbReference type="PANTHER" id="PTHR45011">
    <property type="entry name" value="DAP3-BINDING CELL DEATH ENHANCER 1"/>
    <property type="match status" value="1"/>
</dbReference>
<accession>A0A5E7CE00</accession>
<sequence>MHRIVLFSYLLLAACDDGSVFTHSIKDTYVNPLTEIKANLAFTCVHENIPEPTVEADYLFQYARWLQKNNQLKQNTSVNSEIERLYRIASENDHYKANINLQNGAMSGDFRLRDDEHLRMSQQLIDAGVATGYYLVGTFLEEGLAGLKQDTEMALRYFRKAADEGNPQAQYYVGDQLEPINIAPKIAMQMYRCAAEQGNGEAATALGVYLSEIKQYQDGLEAFQFGVAAGDESSASFLSNGFLGPQPDDWLYYLGQQEDLERAERYKKIWRVLANYSYANPKVPEINEILPLPPAQLPPWDGNLQWLEARLANVPPQKPTEALIHQLAKAKSLDPVTGRPTPDSPAFIQATYPWPTCKSGQACPQTGYWKAEPFYQSRSHAQGTPIRRFKQGEMMPTQEVTRYQRRFLLADRITVQVENVSWRLFGEA</sequence>
<dbReference type="RefSeq" id="WP_150765069.1">
    <property type="nucleotide sequence ID" value="NZ_CABVHW010000008.1"/>
</dbReference>
<evidence type="ECO:0000313" key="2">
    <source>
        <dbReference type="EMBL" id="VVO02940.1"/>
    </source>
</evidence>
<dbReference type="InterPro" id="IPR045653">
    <property type="entry name" value="DUF6396"/>
</dbReference>
<dbReference type="InterPro" id="IPR052748">
    <property type="entry name" value="ISR_Activator"/>
</dbReference>
<dbReference type="Gene3D" id="1.25.40.10">
    <property type="entry name" value="Tetratricopeptide repeat domain"/>
    <property type="match status" value="1"/>
</dbReference>
<feature type="domain" description="DUF6396" evidence="1">
    <location>
        <begin position="234"/>
        <end position="340"/>
    </location>
</feature>
<dbReference type="Pfam" id="PF19933">
    <property type="entry name" value="DUF6396"/>
    <property type="match status" value="1"/>
</dbReference>
<dbReference type="SUPFAM" id="SSF81901">
    <property type="entry name" value="HCP-like"/>
    <property type="match status" value="1"/>
</dbReference>
<dbReference type="EMBL" id="CABVHW010000008">
    <property type="protein sequence ID" value="VVO02940.1"/>
    <property type="molecule type" value="Genomic_DNA"/>
</dbReference>
<dbReference type="Proteomes" id="UP000381093">
    <property type="component" value="Unassembled WGS sequence"/>
</dbReference>
<dbReference type="AlphaFoldDB" id="A0A5E7CE00"/>
<dbReference type="InterPro" id="IPR011990">
    <property type="entry name" value="TPR-like_helical_dom_sf"/>
</dbReference>
<dbReference type="SMART" id="SM00671">
    <property type="entry name" value="SEL1"/>
    <property type="match status" value="3"/>
</dbReference>
<proteinExistence type="predicted"/>